<gene>
    <name evidence="1" type="ORF">CEPIT_LOCUS25916</name>
</gene>
<sequence length="171" mass="19165">MKWSNAADATLHKNYINQQRLCCFLSGSNPEYDQTQAQILGITPLPALSSAIATIKHEESRRNIMMNTKLIDSTALAARSTSSDVKETNGSKGGRWCDHCKRSNHNVDTCWKLYPHLQKEKAGADVELVLDVPTQPLPLLLRALLIATTTVSSYYSLVTHFALFHHIPKYR</sequence>
<dbReference type="Proteomes" id="UP001152523">
    <property type="component" value="Unassembled WGS sequence"/>
</dbReference>
<proteinExistence type="predicted"/>
<accession>A0AAV0EKF6</accession>
<dbReference type="PANTHER" id="PTHR34222:SF37">
    <property type="entry name" value="RETROTRANSPOSON GAG DOMAIN-CONTAINING PROTEIN"/>
    <property type="match status" value="1"/>
</dbReference>
<protein>
    <submittedName>
        <fullName evidence="1">Uncharacterized protein</fullName>
    </submittedName>
</protein>
<organism evidence="1 2">
    <name type="scientific">Cuscuta epithymum</name>
    <dbReference type="NCBI Taxonomy" id="186058"/>
    <lineage>
        <taxon>Eukaryota</taxon>
        <taxon>Viridiplantae</taxon>
        <taxon>Streptophyta</taxon>
        <taxon>Embryophyta</taxon>
        <taxon>Tracheophyta</taxon>
        <taxon>Spermatophyta</taxon>
        <taxon>Magnoliopsida</taxon>
        <taxon>eudicotyledons</taxon>
        <taxon>Gunneridae</taxon>
        <taxon>Pentapetalae</taxon>
        <taxon>asterids</taxon>
        <taxon>lamiids</taxon>
        <taxon>Solanales</taxon>
        <taxon>Convolvulaceae</taxon>
        <taxon>Cuscuteae</taxon>
        <taxon>Cuscuta</taxon>
        <taxon>Cuscuta subgen. Cuscuta</taxon>
    </lineage>
</organism>
<dbReference type="PANTHER" id="PTHR34222">
    <property type="entry name" value="GAG_PRE-INTEGRS DOMAIN-CONTAINING PROTEIN"/>
    <property type="match status" value="1"/>
</dbReference>
<dbReference type="EMBL" id="CAMAPF010000934">
    <property type="protein sequence ID" value="CAH9124342.1"/>
    <property type="molecule type" value="Genomic_DNA"/>
</dbReference>
<name>A0AAV0EKF6_9ASTE</name>
<comment type="caution">
    <text evidence="1">The sequence shown here is derived from an EMBL/GenBank/DDBJ whole genome shotgun (WGS) entry which is preliminary data.</text>
</comment>
<dbReference type="AlphaFoldDB" id="A0AAV0EKF6"/>
<evidence type="ECO:0000313" key="2">
    <source>
        <dbReference type="Proteomes" id="UP001152523"/>
    </source>
</evidence>
<reference evidence="1" key="1">
    <citation type="submission" date="2022-07" db="EMBL/GenBank/DDBJ databases">
        <authorList>
            <person name="Macas J."/>
            <person name="Novak P."/>
            <person name="Neumann P."/>
        </authorList>
    </citation>
    <scope>NUCLEOTIDE SEQUENCE</scope>
</reference>
<evidence type="ECO:0000313" key="1">
    <source>
        <dbReference type="EMBL" id="CAH9124342.1"/>
    </source>
</evidence>
<keyword evidence="2" id="KW-1185">Reference proteome</keyword>